<comment type="caution">
    <text evidence="2">The sequence shown here is derived from an EMBL/GenBank/DDBJ whole genome shotgun (WGS) entry which is preliminary data.</text>
</comment>
<reference evidence="2 3" key="1">
    <citation type="submission" date="2021-10" db="EMBL/GenBank/DDBJ databases">
        <title>Streptomyces gossypii sp. nov., isolated from soil collected from cotton field.</title>
        <authorList>
            <person name="Ge X."/>
            <person name="Chen X."/>
            <person name="Liu W."/>
        </authorList>
    </citation>
    <scope>NUCLEOTIDE SEQUENCE [LARGE SCALE GENOMIC DNA]</scope>
    <source>
        <strain evidence="2 3">N2-109</strain>
    </source>
</reference>
<evidence type="ECO:0000256" key="1">
    <source>
        <dbReference type="SAM" id="MobiDB-lite"/>
    </source>
</evidence>
<gene>
    <name evidence="2" type="ORF">LHJ74_29205</name>
</gene>
<keyword evidence="3" id="KW-1185">Reference proteome</keyword>
<evidence type="ECO:0000313" key="3">
    <source>
        <dbReference type="Proteomes" id="UP001156389"/>
    </source>
</evidence>
<sequence>MAGKPPEAGLTQAQERAVTGADPDSGEVRAGAPTRQRLERLGLARPHGRLGAHYLTDEGRAVRARIQERDRAAAPAPAGESSGESSGGGFAPLTGDESERGPSAASRSAHAASAARGWEALLEIRRLTQPGSGPASPSVPAPWERARPVHAVALALEAAGIPASAMDGSGRRVRTGYRVSPGEETATVRVEWRTAAGAAAEGADDEADTQEQLAACARRLTACGWDTERYLGARRRPYLVVSPQAPRRG</sequence>
<feature type="compositionally biased region" description="Low complexity" evidence="1">
    <location>
        <begin position="73"/>
        <end position="84"/>
    </location>
</feature>
<dbReference type="EMBL" id="JAJAGO010000017">
    <property type="protein sequence ID" value="MCT2593938.1"/>
    <property type="molecule type" value="Genomic_DNA"/>
</dbReference>
<dbReference type="Proteomes" id="UP001156389">
    <property type="component" value="Unassembled WGS sequence"/>
</dbReference>
<accession>A0ABT2K195</accession>
<feature type="region of interest" description="Disordered" evidence="1">
    <location>
        <begin position="165"/>
        <end position="185"/>
    </location>
</feature>
<protein>
    <submittedName>
        <fullName evidence="2">Uncharacterized protein</fullName>
    </submittedName>
</protein>
<proteinExistence type="predicted"/>
<dbReference type="RefSeq" id="WP_260221245.1">
    <property type="nucleotide sequence ID" value="NZ_JAJAGO010000017.1"/>
</dbReference>
<organism evidence="2 3">
    <name type="scientific">Streptomyces gossypii</name>
    <dbReference type="NCBI Taxonomy" id="2883101"/>
    <lineage>
        <taxon>Bacteria</taxon>
        <taxon>Bacillati</taxon>
        <taxon>Actinomycetota</taxon>
        <taxon>Actinomycetes</taxon>
        <taxon>Kitasatosporales</taxon>
        <taxon>Streptomycetaceae</taxon>
        <taxon>Streptomyces</taxon>
    </lineage>
</organism>
<evidence type="ECO:0000313" key="2">
    <source>
        <dbReference type="EMBL" id="MCT2593938.1"/>
    </source>
</evidence>
<feature type="compositionally biased region" description="Basic and acidic residues" evidence="1">
    <location>
        <begin position="55"/>
        <end position="72"/>
    </location>
</feature>
<feature type="compositionally biased region" description="Low complexity" evidence="1">
    <location>
        <begin position="103"/>
        <end position="112"/>
    </location>
</feature>
<name>A0ABT2K195_9ACTN</name>
<feature type="region of interest" description="Disordered" evidence="1">
    <location>
        <begin position="1"/>
        <end position="112"/>
    </location>
</feature>